<dbReference type="OMA" id="RINNTWV"/>
<dbReference type="KEGG" id="kmr:108250291"/>
<keyword evidence="4" id="KW-1133">Transmembrane helix</keyword>
<dbReference type="SUPFAM" id="SSF56436">
    <property type="entry name" value="C-type lectin-like"/>
    <property type="match status" value="1"/>
</dbReference>
<dbReference type="InterPro" id="IPR001304">
    <property type="entry name" value="C-type_lectin-like"/>
</dbReference>
<dbReference type="RefSeq" id="XP_017295587.1">
    <property type="nucleotide sequence ID" value="XM_017440098.3"/>
</dbReference>
<dbReference type="SMART" id="SM00034">
    <property type="entry name" value="CLECT"/>
    <property type="match status" value="1"/>
</dbReference>
<evidence type="ECO:0000313" key="6">
    <source>
        <dbReference type="Ensembl" id="ENSKMAP00000003060.1"/>
    </source>
</evidence>
<reference evidence="6" key="2">
    <citation type="submission" date="2025-09" db="UniProtKB">
        <authorList>
            <consortium name="Ensembl"/>
        </authorList>
    </citation>
    <scope>IDENTIFICATION</scope>
</reference>
<dbReference type="GeneTree" id="ENSGT00940000167246"/>
<dbReference type="PROSITE" id="PS50041">
    <property type="entry name" value="C_TYPE_LECTIN_2"/>
    <property type="match status" value="1"/>
</dbReference>
<evidence type="ECO:0000256" key="2">
    <source>
        <dbReference type="SAM" id="Coils"/>
    </source>
</evidence>
<dbReference type="PANTHER" id="PTHR45710:SF8">
    <property type="entry name" value="RERATING FAMILY MEMBER 4"/>
    <property type="match status" value="1"/>
</dbReference>
<evidence type="ECO:0000259" key="5">
    <source>
        <dbReference type="PROSITE" id="PS50041"/>
    </source>
</evidence>
<dbReference type="OrthoDB" id="8446333at2759"/>
<dbReference type="Pfam" id="PF00059">
    <property type="entry name" value="Lectin_C"/>
    <property type="match status" value="1"/>
</dbReference>
<dbReference type="InterPro" id="IPR016187">
    <property type="entry name" value="CTDL_fold"/>
</dbReference>
<protein>
    <submittedName>
        <fullName evidence="6">C-type lectin domain family 12 member A-like</fullName>
    </submittedName>
</protein>
<sequence>MDKGDANYSTLVFKNKAAGLTDETENQTVYSEVKSKKQMTAAPRGEEEQKIIPEVKQEDSGTTAPKAETAAKCSSRVLLVCLGTLCALLVAAIIVLSVKISMDMKNQEETNNNLTNKYKQLTEENNNLLKENERLMNNNTFLTNQTEQLSRERDDLNLILEVILTFDPFPVKTKCPNKKCQLCQDQWILFQGKCYFFFNETDWKTWNESRQFCQNKSADLVVVDNLQEQEFLGNRTKFYHDKWHGFWLGLQRINNTWVWVDGHEDTLGFWESQYDKDYGLLVPEAPPTQSWRPEMLTSLQKFICERKALIWPN</sequence>
<dbReference type="PANTHER" id="PTHR45710">
    <property type="entry name" value="C-TYPE LECTIN DOMAIN-CONTAINING PROTEIN 180"/>
    <property type="match status" value="1"/>
</dbReference>
<dbReference type="InterPro" id="IPR050828">
    <property type="entry name" value="C-type_lectin/matrix_domain"/>
</dbReference>
<feature type="compositionally biased region" description="Basic and acidic residues" evidence="3">
    <location>
        <begin position="44"/>
        <end position="59"/>
    </location>
</feature>
<feature type="coiled-coil region" evidence="2">
    <location>
        <begin position="104"/>
        <end position="152"/>
    </location>
</feature>
<keyword evidence="2" id="KW-0175">Coiled coil</keyword>
<dbReference type="Gene3D" id="3.10.100.10">
    <property type="entry name" value="Mannose-Binding Protein A, subunit A"/>
    <property type="match status" value="1"/>
</dbReference>
<organism evidence="6 7">
    <name type="scientific">Kryptolebias marmoratus</name>
    <name type="common">Mangrove killifish</name>
    <name type="synonym">Rivulus marmoratus</name>
    <dbReference type="NCBI Taxonomy" id="37003"/>
    <lineage>
        <taxon>Eukaryota</taxon>
        <taxon>Metazoa</taxon>
        <taxon>Chordata</taxon>
        <taxon>Craniata</taxon>
        <taxon>Vertebrata</taxon>
        <taxon>Euteleostomi</taxon>
        <taxon>Actinopterygii</taxon>
        <taxon>Neopterygii</taxon>
        <taxon>Teleostei</taxon>
        <taxon>Neoteleostei</taxon>
        <taxon>Acanthomorphata</taxon>
        <taxon>Ovalentaria</taxon>
        <taxon>Atherinomorphae</taxon>
        <taxon>Cyprinodontiformes</taxon>
        <taxon>Rivulidae</taxon>
        <taxon>Kryptolebias</taxon>
    </lineage>
</organism>
<name>A0A3Q2ZJP8_KRYMA</name>
<evidence type="ECO:0000256" key="4">
    <source>
        <dbReference type="SAM" id="Phobius"/>
    </source>
</evidence>
<evidence type="ECO:0000256" key="3">
    <source>
        <dbReference type="SAM" id="MobiDB-lite"/>
    </source>
</evidence>
<keyword evidence="7" id="KW-1185">Reference proteome</keyword>
<comment type="subcellular location">
    <subcellularLocation>
        <location evidence="1">Cell membrane</location>
        <topology evidence="1">Single-pass type II membrane protein</topology>
    </subcellularLocation>
</comment>
<keyword evidence="4" id="KW-0812">Transmembrane</keyword>
<evidence type="ECO:0000313" key="7">
    <source>
        <dbReference type="Proteomes" id="UP000264800"/>
    </source>
</evidence>
<feature type="domain" description="C-type lectin" evidence="5">
    <location>
        <begin position="190"/>
        <end position="305"/>
    </location>
</feature>
<dbReference type="GeneID" id="108250291"/>
<feature type="transmembrane region" description="Helical" evidence="4">
    <location>
        <begin position="77"/>
        <end position="98"/>
    </location>
</feature>
<dbReference type="Ensembl" id="ENSKMAT00000003123.1">
    <property type="protein sequence ID" value="ENSKMAP00000003060.1"/>
    <property type="gene ID" value="ENSKMAG00000002347.1"/>
</dbReference>
<feature type="region of interest" description="Disordered" evidence="3">
    <location>
        <begin position="31"/>
        <end position="64"/>
    </location>
</feature>
<accession>A0A3Q2ZJP8</accession>
<keyword evidence="4" id="KW-0472">Membrane</keyword>
<dbReference type="GO" id="GO:0005886">
    <property type="term" value="C:plasma membrane"/>
    <property type="evidence" value="ECO:0007669"/>
    <property type="project" value="UniProtKB-SubCell"/>
</dbReference>
<evidence type="ECO:0000256" key="1">
    <source>
        <dbReference type="ARBA" id="ARBA00004401"/>
    </source>
</evidence>
<dbReference type="AlphaFoldDB" id="A0A3Q2ZJP8"/>
<reference evidence="6" key="1">
    <citation type="submission" date="2025-08" db="UniProtKB">
        <authorList>
            <consortium name="Ensembl"/>
        </authorList>
    </citation>
    <scope>IDENTIFICATION</scope>
</reference>
<proteinExistence type="predicted"/>
<dbReference type="InterPro" id="IPR016186">
    <property type="entry name" value="C-type_lectin-like/link_sf"/>
</dbReference>
<dbReference type="Proteomes" id="UP000264800">
    <property type="component" value="Unplaced"/>
</dbReference>